<dbReference type="OrthoDB" id="10510847at2759"/>
<reference evidence="1" key="1">
    <citation type="journal article" date="2021" name="Proc. Natl. Acad. Sci. U.S.A.">
        <title>Three genomes in the algal genus Volvox reveal the fate of a haploid sex-determining region after a transition to homothallism.</title>
        <authorList>
            <person name="Yamamoto K."/>
            <person name="Hamaji T."/>
            <person name="Kawai-Toyooka H."/>
            <person name="Matsuzaki R."/>
            <person name="Takahashi F."/>
            <person name="Nishimura Y."/>
            <person name="Kawachi M."/>
            <person name="Noguchi H."/>
            <person name="Minakuchi Y."/>
            <person name="Umen J.G."/>
            <person name="Toyoda A."/>
            <person name="Nozaki H."/>
        </authorList>
    </citation>
    <scope>NUCLEOTIDE SEQUENCE</scope>
    <source>
        <strain evidence="1">NIES-3786</strain>
    </source>
</reference>
<gene>
    <name evidence="1" type="ORF">Vretifemale_12964</name>
</gene>
<evidence type="ECO:0000313" key="2">
    <source>
        <dbReference type="Proteomes" id="UP000747110"/>
    </source>
</evidence>
<protein>
    <submittedName>
        <fullName evidence="1">Uncharacterized protein</fullName>
    </submittedName>
</protein>
<dbReference type="EMBL" id="BNCP01000029">
    <property type="protein sequence ID" value="GIL84411.1"/>
    <property type="molecule type" value="Genomic_DNA"/>
</dbReference>
<dbReference type="Proteomes" id="UP000747110">
    <property type="component" value="Unassembled WGS sequence"/>
</dbReference>
<dbReference type="AlphaFoldDB" id="A0A8J4FP65"/>
<accession>A0A8J4FP65</accession>
<name>A0A8J4FP65_9CHLO</name>
<comment type="caution">
    <text evidence="1">The sequence shown here is derived from an EMBL/GenBank/DDBJ whole genome shotgun (WGS) entry which is preliminary data.</text>
</comment>
<keyword evidence="2" id="KW-1185">Reference proteome</keyword>
<proteinExistence type="predicted"/>
<sequence length="106" mass="12028">MTSKKILKQLRRTVLDEVLAKFEALPDGIGRRPDAETWSAYFQRLRQARDRIWMREKGLTTAVLDVVVRATASMDATTKVEAAAASSASTQRWSHCKRYTESMVPI</sequence>
<evidence type="ECO:0000313" key="1">
    <source>
        <dbReference type="EMBL" id="GIL84411.1"/>
    </source>
</evidence>
<organism evidence="1 2">
    <name type="scientific">Volvox reticuliferus</name>
    <dbReference type="NCBI Taxonomy" id="1737510"/>
    <lineage>
        <taxon>Eukaryota</taxon>
        <taxon>Viridiplantae</taxon>
        <taxon>Chlorophyta</taxon>
        <taxon>core chlorophytes</taxon>
        <taxon>Chlorophyceae</taxon>
        <taxon>CS clade</taxon>
        <taxon>Chlamydomonadales</taxon>
        <taxon>Volvocaceae</taxon>
        <taxon>Volvox</taxon>
    </lineage>
</organism>